<dbReference type="GO" id="GO:0005506">
    <property type="term" value="F:iron ion binding"/>
    <property type="evidence" value="ECO:0007669"/>
    <property type="project" value="InterPro"/>
</dbReference>
<dbReference type="Gene3D" id="1.10.630.10">
    <property type="entry name" value="Cytochrome P450"/>
    <property type="match status" value="1"/>
</dbReference>
<dbReference type="PANTHER" id="PTHR24305:SF166">
    <property type="entry name" value="CYTOCHROME P450 12A4, MITOCHONDRIAL-RELATED"/>
    <property type="match status" value="1"/>
</dbReference>
<name>A0A317NHG0_9NOCA</name>
<reference evidence="5 6" key="1">
    <citation type="submission" date="2018-05" db="EMBL/GenBank/DDBJ databases">
        <title>Genomic Encyclopedia of Type Strains, Phase IV (KMG-IV): sequencing the most valuable type-strain genomes for metagenomic binning, comparative biology and taxonomic classification.</title>
        <authorList>
            <person name="Goeker M."/>
        </authorList>
    </citation>
    <scope>NUCLEOTIDE SEQUENCE [LARGE SCALE GENOMIC DNA]</scope>
    <source>
        <strain evidence="5 6">DSM 44717</strain>
    </source>
</reference>
<dbReference type="InterPro" id="IPR017972">
    <property type="entry name" value="Cyt_P450_CS"/>
</dbReference>
<dbReference type="GO" id="GO:0016705">
    <property type="term" value="F:oxidoreductase activity, acting on paired donors, with incorporation or reduction of molecular oxygen"/>
    <property type="evidence" value="ECO:0007669"/>
    <property type="project" value="InterPro"/>
</dbReference>
<evidence type="ECO:0000256" key="3">
    <source>
        <dbReference type="PIRSR" id="PIRSR602401-1"/>
    </source>
</evidence>
<dbReference type="EMBL" id="QGTL01000006">
    <property type="protein sequence ID" value="PWV74520.1"/>
    <property type="molecule type" value="Genomic_DNA"/>
</dbReference>
<dbReference type="InterPro" id="IPR050121">
    <property type="entry name" value="Cytochrome_P450_monoxygenase"/>
</dbReference>
<keyword evidence="3 4" id="KW-0479">Metal-binding</keyword>
<accession>A0A317NHG0</accession>
<evidence type="ECO:0000313" key="6">
    <source>
        <dbReference type="Proteomes" id="UP000246410"/>
    </source>
</evidence>
<proteinExistence type="inferred from homology"/>
<keyword evidence="6" id="KW-1185">Reference proteome</keyword>
<comment type="cofactor">
    <cofactor evidence="1 3">
        <name>heme</name>
        <dbReference type="ChEBI" id="CHEBI:30413"/>
    </cofactor>
</comment>
<dbReference type="SUPFAM" id="SSF48264">
    <property type="entry name" value="Cytochrome P450"/>
    <property type="match status" value="1"/>
</dbReference>
<organism evidence="5 6">
    <name type="scientific">Nocardia neocaledoniensis</name>
    <dbReference type="NCBI Taxonomy" id="236511"/>
    <lineage>
        <taxon>Bacteria</taxon>
        <taxon>Bacillati</taxon>
        <taxon>Actinomycetota</taxon>
        <taxon>Actinomycetes</taxon>
        <taxon>Mycobacteriales</taxon>
        <taxon>Nocardiaceae</taxon>
        <taxon>Nocardia</taxon>
    </lineage>
</organism>
<gene>
    <name evidence="5" type="ORF">DFR69_106331</name>
</gene>
<keyword evidence="3 4" id="KW-0349">Heme</keyword>
<dbReference type="AlphaFoldDB" id="A0A317NHG0"/>
<dbReference type="Pfam" id="PF00067">
    <property type="entry name" value="p450"/>
    <property type="match status" value="1"/>
</dbReference>
<dbReference type="InterPro" id="IPR002401">
    <property type="entry name" value="Cyt_P450_E_grp-I"/>
</dbReference>
<keyword evidence="3 4" id="KW-0408">Iron</keyword>
<dbReference type="PRINTS" id="PR00463">
    <property type="entry name" value="EP450I"/>
</dbReference>
<protein>
    <submittedName>
        <fullName evidence="5">Pentalenene oxygenase</fullName>
    </submittedName>
</protein>
<dbReference type="PROSITE" id="PS00086">
    <property type="entry name" value="CYTOCHROME_P450"/>
    <property type="match status" value="1"/>
</dbReference>
<dbReference type="Proteomes" id="UP000246410">
    <property type="component" value="Unassembled WGS sequence"/>
</dbReference>
<dbReference type="PANTHER" id="PTHR24305">
    <property type="entry name" value="CYTOCHROME P450"/>
    <property type="match status" value="1"/>
</dbReference>
<dbReference type="PRINTS" id="PR00385">
    <property type="entry name" value="P450"/>
</dbReference>
<keyword evidence="4" id="KW-0503">Monooxygenase</keyword>
<sequence>MHLLRGASGPGVIGMSTRTSIRVAPGAVPVLGHAIPLLRDPIKFLATLPSYGDLVVVRIGGSAAIVVCDPELTRRVLHDDRTFDKGGALYDRARDAAGNNVITCPHAEHREQRRSLQPALRSERLTGFLPLMLDAIAGVTECWHDGGTIDALAQMHLLSVRTLLATLFGSARMGAADLPTMIDDVSVVTAGIYRRMLTPRLVRDLPTPGQRRYSIANKRLRQVVSGLIADRRADATEGNDLLSIILASESSACGAGPGDPGVGDQVMAFLIAGTDTTADLLSWTLHVLAHNSALQDRLHDEVAAIDVRGLSFGDLSQLVFTRALLMETLRHFPPVWILTRTATTDAELGGYSIAAGTTLVCSPHLIHHRADLYESPASYDPDRWLGENPRHPRAELIPFGMGARKCLGDNFSFTEATLALAHIAAQWRLEPTSGRDLPAAVPGGTLKPRPGATLRTAKRASAFRRVAEI</sequence>
<comment type="caution">
    <text evidence="5">The sequence shown here is derived from an EMBL/GenBank/DDBJ whole genome shotgun (WGS) entry which is preliminary data.</text>
</comment>
<evidence type="ECO:0000313" key="5">
    <source>
        <dbReference type="EMBL" id="PWV74520.1"/>
    </source>
</evidence>
<evidence type="ECO:0000256" key="2">
    <source>
        <dbReference type="ARBA" id="ARBA00010617"/>
    </source>
</evidence>
<dbReference type="InterPro" id="IPR036396">
    <property type="entry name" value="Cyt_P450_sf"/>
</dbReference>
<dbReference type="GO" id="GO:0004497">
    <property type="term" value="F:monooxygenase activity"/>
    <property type="evidence" value="ECO:0007669"/>
    <property type="project" value="UniProtKB-KW"/>
</dbReference>
<keyword evidence="4" id="KW-0560">Oxidoreductase</keyword>
<dbReference type="InterPro" id="IPR001128">
    <property type="entry name" value="Cyt_P450"/>
</dbReference>
<comment type="similarity">
    <text evidence="2 4">Belongs to the cytochrome P450 family.</text>
</comment>
<evidence type="ECO:0000256" key="4">
    <source>
        <dbReference type="RuleBase" id="RU000461"/>
    </source>
</evidence>
<dbReference type="GO" id="GO:0020037">
    <property type="term" value="F:heme binding"/>
    <property type="evidence" value="ECO:0007669"/>
    <property type="project" value="InterPro"/>
</dbReference>
<feature type="binding site" description="axial binding residue" evidence="3">
    <location>
        <position position="406"/>
    </location>
    <ligand>
        <name>heme</name>
        <dbReference type="ChEBI" id="CHEBI:30413"/>
    </ligand>
    <ligandPart>
        <name>Fe</name>
        <dbReference type="ChEBI" id="CHEBI:18248"/>
    </ligandPart>
</feature>
<evidence type="ECO:0000256" key="1">
    <source>
        <dbReference type="ARBA" id="ARBA00001971"/>
    </source>
</evidence>